<gene>
    <name evidence="6" type="ORF">E6C76_16430</name>
</gene>
<evidence type="ECO:0000259" key="5">
    <source>
        <dbReference type="PROSITE" id="PS50931"/>
    </source>
</evidence>
<keyword evidence="7" id="KW-1185">Reference proteome</keyword>
<dbReference type="SUPFAM" id="SSF53850">
    <property type="entry name" value="Periplasmic binding protein-like II"/>
    <property type="match status" value="1"/>
</dbReference>
<dbReference type="AlphaFoldDB" id="A0A4S4ASL0"/>
<dbReference type="PANTHER" id="PTHR30537:SF3">
    <property type="entry name" value="TRANSCRIPTIONAL REGULATORY PROTEIN"/>
    <property type="match status" value="1"/>
</dbReference>
<name>A0A4S4ASL0_9RHOO</name>
<dbReference type="InterPro" id="IPR000847">
    <property type="entry name" value="LysR_HTH_N"/>
</dbReference>
<accession>A0A4S4ASL0</accession>
<dbReference type="GO" id="GO:0003700">
    <property type="term" value="F:DNA-binding transcription factor activity"/>
    <property type="evidence" value="ECO:0007669"/>
    <property type="project" value="InterPro"/>
</dbReference>
<dbReference type="InterPro" id="IPR036388">
    <property type="entry name" value="WH-like_DNA-bd_sf"/>
</dbReference>
<dbReference type="EMBL" id="SSOC01000006">
    <property type="protein sequence ID" value="THF62853.1"/>
    <property type="molecule type" value="Genomic_DNA"/>
</dbReference>
<keyword evidence="3" id="KW-0238">DNA-binding</keyword>
<proteinExistence type="inferred from homology"/>
<dbReference type="Gene3D" id="3.40.190.10">
    <property type="entry name" value="Periplasmic binding protein-like II"/>
    <property type="match status" value="2"/>
</dbReference>
<evidence type="ECO:0000313" key="6">
    <source>
        <dbReference type="EMBL" id="THF62853.1"/>
    </source>
</evidence>
<protein>
    <submittedName>
        <fullName evidence="6">LysR family transcriptional regulator</fullName>
    </submittedName>
</protein>
<evidence type="ECO:0000313" key="7">
    <source>
        <dbReference type="Proteomes" id="UP000308430"/>
    </source>
</evidence>
<dbReference type="GO" id="GO:0006351">
    <property type="term" value="P:DNA-templated transcription"/>
    <property type="evidence" value="ECO:0007669"/>
    <property type="project" value="TreeGrafter"/>
</dbReference>
<dbReference type="Pfam" id="PF00126">
    <property type="entry name" value="HTH_1"/>
    <property type="match status" value="1"/>
</dbReference>
<organism evidence="6 7">
    <name type="scientific">Pseudothauera nasutitermitis</name>
    <dbReference type="NCBI Taxonomy" id="2565930"/>
    <lineage>
        <taxon>Bacteria</taxon>
        <taxon>Pseudomonadati</taxon>
        <taxon>Pseudomonadota</taxon>
        <taxon>Betaproteobacteria</taxon>
        <taxon>Rhodocyclales</taxon>
        <taxon>Zoogloeaceae</taxon>
        <taxon>Pseudothauera</taxon>
    </lineage>
</organism>
<evidence type="ECO:0000256" key="2">
    <source>
        <dbReference type="ARBA" id="ARBA00023015"/>
    </source>
</evidence>
<dbReference type="PANTHER" id="PTHR30537">
    <property type="entry name" value="HTH-TYPE TRANSCRIPTIONAL REGULATOR"/>
    <property type="match status" value="1"/>
</dbReference>
<dbReference type="PRINTS" id="PR00039">
    <property type="entry name" value="HTHLYSR"/>
</dbReference>
<dbReference type="InterPro" id="IPR005119">
    <property type="entry name" value="LysR_subst-bd"/>
</dbReference>
<dbReference type="Pfam" id="PF03466">
    <property type="entry name" value="LysR_substrate"/>
    <property type="match status" value="1"/>
</dbReference>
<feature type="domain" description="HTH lysR-type" evidence="5">
    <location>
        <begin position="1"/>
        <end position="58"/>
    </location>
</feature>
<dbReference type="PROSITE" id="PS50931">
    <property type="entry name" value="HTH_LYSR"/>
    <property type="match status" value="1"/>
</dbReference>
<evidence type="ECO:0000256" key="3">
    <source>
        <dbReference type="ARBA" id="ARBA00023125"/>
    </source>
</evidence>
<dbReference type="RefSeq" id="WP_136349334.1">
    <property type="nucleotide sequence ID" value="NZ_SSOC01000006.1"/>
</dbReference>
<keyword evidence="4" id="KW-0804">Transcription</keyword>
<dbReference type="OrthoDB" id="8849678at2"/>
<dbReference type="GO" id="GO:0043565">
    <property type="term" value="F:sequence-specific DNA binding"/>
    <property type="evidence" value="ECO:0007669"/>
    <property type="project" value="TreeGrafter"/>
</dbReference>
<dbReference type="Gene3D" id="1.10.10.10">
    <property type="entry name" value="Winged helix-like DNA-binding domain superfamily/Winged helix DNA-binding domain"/>
    <property type="match status" value="1"/>
</dbReference>
<keyword evidence="2" id="KW-0805">Transcription regulation</keyword>
<comment type="similarity">
    <text evidence="1">Belongs to the LysR transcriptional regulatory family.</text>
</comment>
<comment type="caution">
    <text evidence="6">The sequence shown here is derived from an EMBL/GenBank/DDBJ whole genome shotgun (WGS) entry which is preliminary data.</text>
</comment>
<evidence type="ECO:0000256" key="1">
    <source>
        <dbReference type="ARBA" id="ARBA00009437"/>
    </source>
</evidence>
<sequence length="293" mass="31179">MNWDDLRFLSVLGRCGTLTAAARVLAVDQTTVARRLRALEGALGTALFVRADGAWRPTAAGERVLERAARIEEDIAGLARAAREDAQAVRGTVRVTSVGAIVADYLVPRLPALYTRHPQLDLDLIASNDNLSVARSETDLAIRLARPASGDFLIRKLADCAFAVYGPAGAGRAPAPGDWVAYGEDLAHTPEMRWLAEHLGDGRVRLRTNSLAGLVNAVLGGIGRGVLPCFVGDALPGLARVSSAPPPLRSFWLLVHREARRQAAVAAVADWLVDTFRADAARFAGGKPARAAD</sequence>
<dbReference type="SUPFAM" id="SSF46785">
    <property type="entry name" value="Winged helix' DNA-binding domain"/>
    <property type="match status" value="1"/>
</dbReference>
<reference evidence="6 7" key="1">
    <citation type="submission" date="2019-04" db="EMBL/GenBank/DDBJ databases">
        <title>Azoarcus nasutitermitis sp. nov. isolated from termite nest.</title>
        <authorList>
            <person name="Lin S.-Y."/>
            <person name="Hameed A."/>
            <person name="Hsu Y.-H."/>
            <person name="Young C.-C."/>
        </authorList>
    </citation>
    <scope>NUCLEOTIDE SEQUENCE [LARGE SCALE GENOMIC DNA]</scope>
    <source>
        <strain evidence="6 7">CC-YHH838</strain>
    </source>
</reference>
<dbReference type="Proteomes" id="UP000308430">
    <property type="component" value="Unassembled WGS sequence"/>
</dbReference>
<evidence type="ECO:0000256" key="4">
    <source>
        <dbReference type="ARBA" id="ARBA00023163"/>
    </source>
</evidence>
<dbReference type="InterPro" id="IPR058163">
    <property type="entry name" value="LysR-type_TF_proteobact-type"/>
</dbReference>
<dbReference type="InterPro" id="IPR036390">
    <property type="entry name" value="WH_DNA-bd_sf"/>
</dbReference>